<dbReference type="EC" id="2.4.1.250" evidence="3"/>
<dbReference type="InterPro" id="IPR001296">
    <property type="entry name" value="Glyco_trans_1"/>
</dbReference>
<protein>
    <submittedName>
        <fullName evidence="3">Putative LPS biosynthesis glycosyltransferase</fullName>
        <ecNumber evidence="3">2.4.1.250</ecNumber>
    </submittedName>
</protein>
<gene>
    <name evidence="3" type="primary">mshA_2</name>
    <name evidence="3" type="ORF">ERS852397_02194</name>
</gene>
<organism evidence="3 4">
    <name type="scientific">Bacteroides finegoldii</name>
    <dbReference type="NCBI Taxonomy" id="338188"/>
    <lineage>
        <taxon>Bacteria</taxon>
        <taxon>Pseudomonadati</taxon>
        <taxon>Bacteroidota</taxon>
        <taxon>Bacteroidia</taxon>
        <taxon>Bacteroidales</taxon>
        <taxon>Bacteroidaceae</taxon>
        <taxon>Bacteroides</taxon>
    </lineage>
</organism>
<dbReference type="GO" id="GO:0102710">
    <property type="term" value="F:D-inositol-3-phosphate glycosyltransferase activity"/>
    <property type="evidence" value="ECO:0007669"/>
    <property type="project" value="UniProtKB-EC"/>
</dbReference>
<name>A0A174FQF7_9BACE</name>
<dbReference type="EMBL" id="CYZH01000010">
    <property type="protein sequence ID" value="CUO51086.1"/>
    <property type="molecule type" value="Genomic_DNA"/>
</dbReference>
<dbReference type="Gene3D" id="3.40.50.2000">
    <property type="entry name" value="Glycogen Phosphorylase B"/>
    <property type="match status" value="2"/>
</dbReference>
<sequence length="375" mass="42181">MKILITIPCLLTGGTEIQTLNLVRALVQGGHQVIVTCYFEYTPAMVQCYQDNGSKVICLSPNGMRIGGWKGILFLFKGLKKVIRNERPDIAHVQYMAPGAIPIFLLRLLGMKNIIATTHTAADIYPNLRLIHFVQKYCVRVFTCITMRAEKSFFGSAELYNSSTILKKRNHFTIYNALPPYIHIREEQKPFSDGQITLGVVSRLERIKGMDLVVPAFAKLKKQYTDIRLLVVGDGSQRSIMQEQAIELGVNDSVEWMGRQEQSCLQSLYDRIDILLMPSRSEGFGLTAIEGMARGCVVVASDTGGLPEVVKDGETGLLHQVEDVEDMTVKIQSLLESRMRIIQLSRNSVSYVSQFSFAKYATAFCNLYERIKHIN</sequence>
<evidence type="ECO:0000259" key="1">
    <source>
        <dbReference type="Pfam" id="PF00534"/>
    </source>
</evidence>
<dbReference type="Pfam" id="PF13439">
    <property type="entry name" value="Glyco_transf_4"/>
    <property type="match status" value="1"/>
</dbReference>
<dbReference type="PANTHER" id="PTHR45947:SF3">
    <property type="entry name" value="SULFOQUINOVOSYL TRANSFERASE SQD2"/>
    <property type="match status" value="1"/>
</dbReference>
<feature type="domain" description="Glycosyltransferase subfamily 4-like N-terminal" evidence="2">
    <location>
        <begin position="13"/>
        <end position="142"/>
    </location>
</feature>
<dbReference type="CDD" id="cd03801">
    <property type="entry name" value="GT4_PimA-like"/>
    <property type="match status" value="1"/>
</dbReference>
<dbReference type="SUPFAM" id="SSF53756">
    <property type="entry name" value="UDP-Glycosyltransferase/glycogen phosphorylase"/>
    <property type="match status" value="1"/>
</dbReference>
<keyword evidence="3" id="KW-0808">Transferase</keyword>
<dbReference type="InterPro" id="IPR050194">
    <property type="entry name" value="Glycosyltransferase_grp1"/>
</dbReference>
<evidence type="ECO:0000313" key="3">
    <source>
        <dbReference type="EMBL" id="CUO51086.1"/>
    </source>
</evidence>
<dbReference type="RefSeq" id="WP_055279105.1">
    <property type="nucleotide sequence ID" value="NZ_CABIXA010000010.1"/>
</dbReference>
<evidence type="ECO:0000313" key="4">
    <source>
        <dbReference type="Proteomes" id="UP000095517"/>
    </source>
</evidence>
<dbReference type="STRING" id="338188.ERS852397_02194"/>
<accession>A0A174FQF7</accession>
<reference evidence="3 4" key="1">
    <citation type="submission" date="2015-09" db="EMBL/GenBank/DDBJ databases">
        <authorList>
            <consortium name="Pathogen Informatics"/>
        </authorList>
    </citation>
    <scope>NUCLEOTIDE SEQUENCE [LARGE SCALE GENOMIC DNA]</scope>
    <source>
        <strain evidence="3 4">2789STDY5608840</strain>
    </source>
</reference>
<dbReference type="Pfam" id="PF00534">
    <property type="entry name" value="Glycos_transf_1"/>
    <property type="match status" value="1"/>
</dbReference>
<dbReference type="Proteomes" id="UP000095517">
    <property type="component" value="Unassembled WGS sequence"/>
</dbReference>
<feature type="domain" description="Glycosyl transferase family 1" evidence="1">
    <location>
        <begin position="187"/>
        <end position="338"/>
    </location>
</feature>
<keyword evidence="3" id="KW-0328">Glycosyltransferase</keyword>
<dbReference type="AlphaFoldDB" id="A0A174FQF7"/>
<proteinExistence type="predicted"/>
<dbReference type="InterPro" id="IPR028098">
    <property type="entry name" value="Glyco_trans_4-like_N"/>
</dbReference>
<evidence type="ECO:0000259" key="2">
    <source>
        <dbReference type="Pfam" id="PF13439"/>
    </source>
</evidence>
<dbReference type="PANTHER" id="PTHR45947">
    <property type="entry name" value="SULFOQUINOVOSYL TRANSFERASE SQD2"/>
    <property type="match status" value="1"/>
</dbReference>